<organism evidence="2">
    <name type="scientific">Zea mays</name>
    <name type="common">Maize</name>
    <dbReference type="NCBI Taxonomy" id="4577"/>
    <lineage>
        <taxon>Eukaryota</taxon>
        <taxon>Viridiplantae</taxon>
        <taxon>Streptophyta</taxon>
        <taxon>Embryophyta</taxon>
        <taxon>Tracheophyta</taxon>
        <taxon>Spermatophyta</taxon>
        <taxon>Magnoliopsida</taxon>
        <taxon>Liliopsida</taxon>
        <taxon>Poales</taxon>
        <taxon>Poaceae</taxon>
        <taxon>PACMAD clade</taxon>
        <taxon>Panicoideae</taxon>
        <taxon>Andropogonodae</taxon>
        <taxon>Andropogoneae</taxon>
        <taxon>Tripsacinae</taxon>
        <taxon>Zea</taxon>
    </lineage>
</organism>
<gene>
    <name evidence="2" type="ORF">ZEAMMB73_Zm00001d042702</name>
</gene>
<dbReference type="STRING" id="4577.A0A1D6N675"/>
<sequence length="258" mass="28830">MELLTKVLVVDCSGKMQKQRQRGSVLVSLVVGTGQVNVPCCGAAEGLASHAPTAEGVTQGRLPPGVRRVRDQQGRREVQGRLLPRLHRLPPRHRPPGAVIIDTVSLKSWSTIYFLQMGKLNRHILLSNITINIGKGAPVPKCPILGESWKEVKHDNIVTWLPFWNDPVNQKDLKYVFLVTSSSLKGQSAREKYEKFRKLKVVEIFDVEVDDKVRVGQGLSPRRLDEVPRPTVSGQWPCYAPHWKIALRIGIGYAGGWL</sequence>
<evidence type="ECO:0000259" key="1">
    <source>
        <dbReference type="SMART" id="SM00435"/>
    </source>
</evidence>
<name>A0A1D6N675_MAIZE</name>
<protein>
    <submittedName>
        <fullName evidence="2">DNA topoisomerase 1 beta</fullName>
    </submittedName>
</protein>
<proteinExistence type="predicted"/>
<dbReference type="Pfam" id="PF02919">
    <property type="entry name" value="Topoisom_I_N"/>
    <property type="match status" value="1"/>
</dbReference>
<keyword evidence="2" id="KW-0413">Isomerase</keyword>
<dbReference type="InterPro" id="IPR036202">
    <property type="entry name" value="TopoI_DNA-bd_euk_N_sf"/>
</dbReference>
<dbReference type="EMBL" id="CM007649">
    <property type="protein sequence ID" value="ONM36099.1"/>
    <property type="molecule type" value="Genomic_DNA"/>
</dbReference>
<dbReference type="SUPFAM" id="SSF56741">
    <property type="entry name" value="Eukaryotic DNA topoisomerase I, N-terminal DNA-binding fragment"/>
    <property type="match status" value="1"/>
</dbReference>
<dbReference type="InterPro" id="IPR051062">
    <property type="entry name" value="Topoisomerase_IB"/>
</dbReference>
<accession>A0A1D6N675</accession>
<dbReference type="PANTHER" id="PTHR10290:SF23">
    <property type="entry name" value="DNA TOPOISOMERASE 1 BETA"/>
    <property type="match status" value="1"/>
</dbReference>
<dbReference type="GO" id="GO:0006265">
    <property type="term" value="P:DNA topological change"/>
    <property type="evidence" value="ECO:0007669"/>
    <property type="project" value="InterPro"/>
</dbReference>
<reference evidence="2" key="1">
    <citation type="submission" date="2015-12" db="EMBL/GenBank/DDBJ databases">
        <title>Update maize B73 reference genome by single molecule sequencing technologies.</title>
        <authorList>
            <consortium name="Maize Genome Sequencing Project"/>
            <person name="Ware D."/>
        </authorList>
    </citation>
    <scope>NUCLEOTIDE SEQUENCE [LARGE SCALE GENOMIC DNA]</scope>
    <source>
        <tissue evidence="2">Seedling</tissue>
    </source>
</reference>
<dbReference type="Gene3D" id="2.170.11.10">
    <property type="entry name" value="DNA Topoisomerase I, domain 2"/>
    <property type="match status" value="1"/>
</dbReference>
<dbReference type="GO" id="GO:0003677">
    <property type="term" value="F:DNA binding"/>
    <property type="evidence" value="ECO:0007669"/>
    <property type="project" value="InterPro"/>
</dbReference>
<dbReference type="InterPro" id="IPR013499">
    <property type="entry name" value="TopoI_euk"/>
</dbReference>
<dbReference type="InParanoid" id="A0A1D6N675"/>
<feature type="domain" description="DNA topoisomerase I eukaryotic-type" evidence="1">
    <location>
        <begin position="117"/>
        <end position="258"/>
    </location>
</feature>
<dbReference type="GO" id="GO:0003917">
    <property type="term" value="F:DNA topoisomerase type I (single strand cut, ATP-independent) activity"/>
    <property type="evidence" value="ECO:0007669"/>
    <property type="project" value="InterPro"/>
</dbReference>
<dbReference type="AlphaFoldDB" id="A0A1D6N675"/>
<dbReference type="GO" id="GO:0005694">
    <property type="term" value="C:chromosome"/>
    <property type="evidence" value="ECO:0007669"/>
    <property type="project" value="InterPro"/>
</dbReference>
<dbReference type="SMART" id="SM00435">
    <property type="entry name" value="TOPEUc"/>
    <property type="match status" value="1"/>
</dbReference>
<evidence type="ECO:0000313" key="2">
    <source>
        <dbReference type="EMBL" id="ONM36099.1"/>
    </source>
</evidence>
<dbReference type="PANTHER" id="PTHR10290">
    <property type="entry name" value="DNA TOPOISOMERASE I"/>
    <property type="match status" value="1"/>
</dbReference>
<dbReference type="InterPro" id="IPR008336">
    <property type="entry name" value="TopoI_DNA-bd_euk"/>
</dbReference>
<dbReference type="InterPro" id="IPR013030">
    <property type="entry name" value="DNA_topo_DNA_db_N_dom2"/>
</dbReference>